<sequence>MEQNKQSFKYKFYGSIMPKIYGIGAAVVILGAMFKILDWPFASLMIGVGLSTEAVIFFLSAFEPKHEELDWTKVYPELAGDTPAERRAAAKVAAGPSSTQKLDEMLENAKIGPELIESLGKGMQNLASSAEKMGKLSDAAVATNEYAENVKTASKTLVDINQSYGKTAAALTEMSSASTDAKEYHTQVVAVTKNLAALNNVYEMELQDANSHVKTLNKFYSNMTSALEGLNEAGKETEAFKNELAKLNANVSSLNKIYGGMLSAMKG</sequence>
<keyword evidence="1" id="KW-0175">Coiled coil</keyword>
<dbReference type="Gene3D" id="1.20.920.20">
    <property type="match status" value="1"/>
</dbReference>
<accession>A0A239BP19</accession>
<dbReference type="InterPro" id="IPR055087">
    <property type="entry name" value="GldL-like_N"/>
</dbReference>
<name>A0A239BP19_9BACT</name>
<dbReference type="OrthoDB" id="1466660at2"/>
<feature type="domain" description="Gliding motility protein GldL-like N-terminal" evidence="3">
    <location>
        <begin position="20"/>
        <end position="81"/>
    </location>
</feature>
<proteinExistence type="predicted"/>
<dbReference type="EMBL" id="FZOK01000003">
    <property type="protein sequence ID" value="SNS08823.1"/>
    <property type="molecule type" value="Genomic_DNA"/>
</dbReference>
<dbReference type="Pfam" id="PF22827">
    <property type="entry name" value="GldL_N"/>
    <property type="match status" value="1"/>
</dbReference>
<feature type="coiled-coil region" evidence="1">
    <location>
        <begin position="230"/>
        <end position="257"/>
    </location>
</feature>
<evidence type="ECO:0000313" key="4">
    <source>
        <dbReference type="EMBL" id="SNS08823.1"/>
    </source>
</evidence>
<feature type="transmembrane region" description="Helical" evidence="2">
    <location>
        <begin position="20"/>
        <end position="37"/>
    </location>
</feature>
<keyword evidence="2" id="KW-0812">Transmembrane</keyword>
<keyword evidence="5" id="KW-1185">Reference proteome</keyword>
<evidence type="ECO:0000256" key="1">
    <source>
        <dbReference type="SAM" id="Coils"/>
    </source>
</evidence>
<keyword evidence="2" id="KW-1133">Transmembrane helix</keyword>
<protein>
    <submittedName>
        <fullName evidence="4">Gliding motility-associated protein GldL</fullName>
    </submittedName>
</protein>
<dbReference type="InterPro" id="IPR019852">
    <property type="entry name" value="Motility-assoc_prot_GldL"/>
</dbReference>
<organism evidence="4 5">
    <name type="scientific">Belliella buryatensis</name>
    <dbReference type="NCBI Taxonomy" id="1500549"/>
    <lineage>
        <taxon>Bacteria</taxon>
        <taxon>Pseudomonadati</taxon>
        <taxon>Bacteroidota</taxon>
        <taxon>Cytophagia</taxon>
        <taxon>Cytophagales</taxon>
        <taxon>Cyclobacteriaceae</taxon>
        <taxon>Belliella</taxon>
    </lineage>
</organism>
<keyword evidence="2" id="KW-0472">Membrane</keyword>
<dbReference type="Proteomes" id="UP000198480">
    <property type="component" value="Unassembled WGS sequence"/>
</dbReference>
<dbReference type="NCBIfam" id="TIGR03513">
    <property type="entry name" value="GldL_gliding"/>
    <property type="match status" value="1"/>
</dbReference>
<gene>
    <name evidence="4" type="ORF">SAMN06295967_10393</name>
</gene>
<evidence type="ECO:0000313" key="5">
    <source>
        <dbReference type="Proteomes" id="UP000198480"/>
    </source>
</evidence>
<dbReference type="RefSeq" id="WP_089238255.1">
    <property type="nucleotide sequence ID" value="NZ_FZOK01000003.1"/>
</dbReference>
<reference evidence="5" key="1">
    <citation type="submission" date="2017-06" db="EMBL/GenBank/DDBJ databases">
        <authorList>
            <person name="Varghese N."/>
            <person name="Submissions S."/>
        </authorList>
    </citation>
    <scope>NUCLEOTIDE SEQUENCE [LARGE SCALE GENOMIC DNA]</scope>
    <source>
        <strain evidence="5">5C</strain>
    </source>
</reference>
<evidence type="ECO:0000259" key="3">
    <source>
        <dbReference type="Pfam" id="PF22827"/>
    </source>
</evidence>
<feature type="transmembrane region" description="Helical" evidence="2">
    <location>
        <begin position="43"/>
        <end position="62"/>
    </location>
</feature>
<evidence type="ECO:0000256" key="2">
    <source>
        <dbReference type="SAM" id="Phobius"/>
    </source>
</evidence>
<dbReference type="AlphaFoldDB" id="A0A239BP19"/>